<dbReference type="Gramene" id="RZC48253">
    <property type="protein sequence ID" value="RZC48253"/>
    <property type="gene ID" value="C5167_041188"/>
</dbReference>
<keyword evidence="2" id="KW-0472">Membrane</keyword>
<evidence type="ECO:0000259" key="3">
    <source>
        <dbReference type="Pfam" id="PF13962"/>
    </source>
</evidence>
<dbReference type="SMART" id="SM00248">
    <property type="entry name" value="ANK"/>
    <property type="match status" value="6"/>
</dbReference>
<name>A0A4Y7IH68_PAPSO</name>
<dbReference type="PANTHER" id="PTHR24177:SF292">
    <property type="entry name" value="ANKYRIN REPEAT FAMILY PROTEIN-RELATED"/>
    <property type="match status" value="1"/>
</dbReference>
<evidence type="ECO:0000313" key="5">
    <source>
        <dbReference type="Proteomes" id="UP000316621"/>
    </source>
</evidence>
<feature type="transmembrane region" description="Helical" evidence="2">
    <location>
        <begin position="506"/>
        <end position="533"/>
    </location>
</feature>
<keyword evidence="1" id="KW-0040">ANK repeat</keyword>
<dbReference type="GO" id="GO:0016020">
    <property type="term" value="C:membrane"/>
    <property type="evidence" value="ECO:0007669"/>
    <property type="project" value="TreeGrafter"/>
</dbReference>
<dbReference type="OrthoDB" id="1925304at2759"/>
<feature type="domain" description="PGG" evidence="3">
    <location>
        <begin position="456"/>
        <end position="572"/>
    </location>
</feature>
<protein>
    <recommendedName>
        <fullName evidence="3">PGG domain-containing protein</fullName>
    </recommendedName>
</protein>
<dbReference type="SUPFAM" id="SSF48403">
    <property type="entry name" value="Ankyrin repeat"/>
    <property type="match status" value="1"/>
</dbReference>
<dbReference type="EMBL" id="CM010715">
    <property type="protein sequence ID" value="RZC48253.1"/>
    <property type="molecule type" value="Genomic_DNA"/>
</dbReference>
<feature type="transmembrane region" description="Helical" evidence="2">
    <location>
        <begin position="554"/>
        <end position="574"/>
    </location>
</feature>
<sequence length="709" mass="80307">MGVLATMGGFVKRVRVSAVEKLGRFSYSFCYKTTGFGMYHESYRPLLEAAMNNDWQSARVFIDNDPGSVKASITVCGRTALHIAAGSAHSEFVLNLIEIMPIEALELKDRYDGNTALHLAVIAGLEDAVKVMVKKHKKLIRICNNEGLNPLLNAAIYVSRKNEEIIRFLCDEMQDEPTIFQGHSGAHLICSITHAALYELATTLIDRHPSLATAQEDDGNSTALYAIAEKDLSIPTAYAKSILSFLTYYGLCEITKKPSIFLKVLFFFDHNSRGFHARQLQSIVVLELVELIFKQFKKMNGEDKYQFFFGSNFIKTAVKNGSIDIVRMCISTYPDQLWIPQERRNIFEIAVKNRQEKIFDYLYEHMNADEKILTTRTVESNGGNILHVAAKIAPPSRLNIYSSPVAQIQSEIIWFKKVKNRVPRALRNMRNNADEIPREVFTREHKDLVKKAEAYMIRTAESCQVVAALVATVAFAAAITLPGGTFSDVTDATKTGKPVLLQKQSFLVFMVADALALFSSTTAILLFLSIYIGNHTERNFQLALPRTLKRGLRSLILSVLSVVIAFSMALSMILEDRYRWAPYLMFAVAAFTFYRSLNCPLKLIFELDGIEKPLYWTDIKRSPTIRALSDPSPVPWRLAVYWEDCLRFLSSIQFRYSHIYGEGNAVADLLGKCGAITWSQWWNEPPYFIGNRVKCPNILKTWFKWTSKN</sequence>
<evidence type="ECO:0000256" key="2">
    <source>
        <dbReference type="SAM" id="Phobius"/>
    </source>
</evidence>
<feature type="repeat" description="ANK" evidence="1">
    <location>
        <begin position="112"/>
        <end position="135"/>
    </location>
</feature>
<keyword evidence="2" id="KW-0812">Transmembrane</keyword>
<dbReference type="Pfam" id="PF12796">
    <property type="entry name" value="Ank_2"/>
    <property type="match status" value="1"/>
</dbReference>
<organism evidence="4 5">
    <name type="scientific">Papaver somniferum</name>
    <name type="common">Opium poppy</name>
    <dbReference type="NCBI Taxonomy" id="3469"/>
    <lineage>
        <taxon>Eukaryota</taxon>
        <taxon>Viridiplantae</taxon>
        <taxon>Streptophyta</taxon>
        <taxon>Embryophyta</taxon>
        <taxon>Tracheophyta</taxon>
        <taxon>Spermatophyta</taxon>
        <taxon>Magnoliopsida</taxon>
        <taxon>Ranunculales</taxon>
        <taxon>Papaveraceae</taxon>
        <taxon>Papaveroideae</taxon>
        <taxon>Papaver</taxon>
    </lineage>
</organism>
<dbReference type="Gene3D" id="1.25.40.20">
    <property type="entry name" value="Ankyrin repeat-containing domain"/>
    <property type="match status" value="2"/>
</dbReference>
<dbReference type="InterPro" id="IPR002110">
    <property type="entry name" value="Ankyrin_rpt"/>
</dbReference>
<feature type="transmembrane region" description="Helical" evidence="2">
    <location>
        <begin position="580"/>
        <end position="597"/>
    </location>
</feature>
<reference evidence="4 5" key="1">
    <citation type="journal article" date="2018" name="Science">
        <title>The opium poppy genome and morphinan production.</title>
        <authorList>
            <person name="Guo L."/>
            <person name="Winzer T."/>
            <person name="Yang X."/>
            <person name="Li Y."/>
            <person name="Ning Z."/>
            <person name="He Z."/>
            <person name="Teodor R."/>
            <person name="Lu Y."/>
            <person name="Bowser T.A."/>
            <person name="Graham I.A."/>
            <person name="Ye K."/>
        </authorList>
    </citation>
    <scope>NUCLEOTIDE SEQUENCE [LARGE SCALE GENOMIC DNA]</scope>
    <source>
        <strain evidence="5">cv. HN1</strain>
        <tissue evidence="4">Leaves</tissue>
    </source>
</reference>
<dbReference type="SUPFAM" id="SSF140860">
    <property type="entry name" value="Pseudo ankyrin repeat-like"/>
    <property type="match status" value="1"/>
</dbReference>
<evidence type="ECO:0000256" key="1">
    <source>
        <dbReference type="PROSITE-ProRule" id="PRU00023"/>
    </source>
</evidence>
<keyword evidence="2" id="KW-1133">Transmembrane helix</keyword>
<dbReference type="InterPro" id="IPR036770">
    <property type="entry name" value="Ankyrin_rpt-contain_sf"/>
</dbReference>
<gene>
    <name evidence="4" type="ORF">C5167_041188</name>
</gene>
<dbReference type="Pfam" id="PF13962">
    <property type="entry name" value="PGG"/>
    <property type="match status" value="1"/>
</dbReference>
<dbReference type="PANTHER" id="PTHR24177">
    <property type="entry name" value="CASKIN"/>
    <property type="match status" value="1"/>
</dbReference>
<dbReference type="PROSITE" id="PS50297">
    <property type="entry name" value="ANK_REP_REGION"/>
    <property type="match status" value="1"/>
</dbReference>
<accession>A0A4Y7IH68</accession>
<proteinExistence type="predicted"/>
<dbReference type="PROSITE" id="PS50088">
    <property type="entry name" value="ANK_REPEAT"/>
    <property type="match status" value="1"/>
</dbReference>
<evidence type="ECO:0000313" key="4">
    <source>
        <dbReference type="EMBL" id="RZC48253.1"/>
    </source>
</evidence>
<dbReference type="InterPro" id="IPR026961">
    <property type="entry name" value="PGG_dom"/>
</dbReference>
<dbReference type="AlphaFoldDB" id="A0A4Y7IH68"/>
<keyword evidence="5" id="KW-1185">Reference proteome</keyword>
<dbReference type="Proteomes" id="UP000316621">
    <property type="component" value="Chromosome 1"/>
</dbReference>